<name>A0AAE7JPU3_9BACT</name>
<dbReference type="Proteomes" id="UP000509722">
    <property type="component" value="Chromosome"/>
</dbReference>
<organism evidence="1 2">
    <name type="scientific">Campylobacter ureolyticus</name>
    <dbReference type="NCBI Taxonomy" id="827"/>
    <lineage>
        <taxon>Bacteria</taxon>
        <taxon>Pseudomonadati</taxon>
        <taxon>Campylobacterota</taxon>
        <taxon>Epsilonproteobacteria</taxon>
        <taxon>Campylobacterales</taxon>
        <taxon>Campylobacteraceae</taxon>
        <taxon>Campylobacter</taxon>
    </lineage>
</organism>
<reference evidence="1 2" key="1">
    <citation type="submission" date="2020-05" db="EMBL/GenBank/DDBJ databases">
        <title>Complete genome sequencing of Campylobacter and Arcobacter type strains.</title>
        <authorList>
            <person name="Miller W.G."/>
            <person name="Yee E."/>
        </authorList>
    </citation>
    <scope>NUCLEOTIDE SEQUENCE [LARGE SCALE GENOMIC DNA]</scope>
    <source>
        <strain evidence="1 2">LMG 6451</strain>
    </source>
</reference>
<accession>A0AAE7JPU3</accession>
<evidence type="ECO:0000313" key="1">
    <source>
        <dbReference type="EMBL" id="QKF84701.1"/>
    </source>
</evidence>
<protein>
    <recommendedName>
        <fullName evidence="3">Lipoprotein</fullName>
    </recommendedName>
</protein>
<gene>
    <name evidence="1" type="ORF">CURT_1243</name>
</gene>
<dbReference type="GeneID" id="77176149"/>
<evidence type="ECO:0008006" key="3">
    <source>
        <dbReference type="Google" id="ProtNLM"/>
    </source>
</evidence>
<dbReference type="AlphaFoldDB" id="A0AAE7JPU3"/>
<dbReference type="RefSeq" id="WP_018713909.1">
    <property type="nucleotide sequence ID" value="NZ_CP053832.1"/>
</dbReference>
<sequence>MKKIIFSLIIILISCILFIRIVPDYSSKFGYKIVSLNDYKKYKHGYCLKEDRVLGKEEIFKRAVKNYFLVIKKDAENPKYWNGMQEEYYYSYRCSDGDSCFFYKFDFTNLDDYNKLMKTIYKISKTDFIEQYGKKTDIKNAKIFDENGNLKVSIGFNNRKYNYFYLYLPKSFEILSWDDMKKSNTLFENNPTRKIPSITNEYSRYYLRLKYIYTYDLMPNFIKHYIKKDIYSTENDMLIIENIPVTKCGDINIRDIYFQRFEHTPYSFDGV</sequence>
<dbReference type="PROSITE" id="PS51257">
    <property type="entry name" value="PROKAR_LIPOPROTEIN"/>
    <property type="match status" value="1"/>
</dbReference>
<proteinExistence type="predicted"/>
<dbReference type="EMBL" id="CP053832">
    <property type="protein sequence ID" value="QKF84701.1"/>
    <property type="molecule type" value="Genomic_DNA"/>
</dbReference>
<evidence type="ECO:0000313" key="2">
    <source>
        <dbReference type="Proteomes" id="UP000509722"/>
    </source>
</evidence>